<protein>
    <submittedName>
        <fullName evidence="2">Uncharacterized protein</fullName>
    </submittedName>
</protein>
<keyword evidence="1" id="KW-0812">Transmembrane</keyword>
<feature type="transmembrane region" description="Helical" evidence="1">
    <location>
        <begin position="21"/>
        <end position="41"/>
    </location>
</feature>
<evidence type="ECO:0000256" key="1">
    <source>
        <dbReference type="SAM" id="Phobius"/>
    </source>
</evidence>
<reference evidence="2" key="1">
    <citation type="journal article" date="2018" name="Nat. Genet.">
        <title>Extensive intraspecific gene order and gene structural variations between Mo17 and other maize genomes.</title>
        <authorList>
            <person name="Sun S."/>
            <person name="Zhou Y."/>
            <person name="Chen J."/>
            <person name="Shi J."/>
            <person name="Zhao H."/>
            <person name="Zhao H."/>
            <person name="Song W."/>
            <person name="Zhang M."/>
            <person name="Cui Y."/>
            <person name="Dong X."/>
            <person name="Liu H."/>
            <person name="Ma X."/>
            <person name="Jiao Y."/>
            <person name="Wang B."/>
            <person name="Wei X."/>
            <person name="Stein J.C."/>
            <person name="Glaubitz J.C."/>
            <person name="Lu F."/>
            <person name="Yu G."/>
            <person name="Liang C."/>
            <person name="Fengler K."/>
            <person name="Li B."/>
            <person name="Rafalski A."/>
            <person name="Schnable P.S."/>
            <person name="Ware D.H."/>
            <person name="Buckler E.S."/>
            <person name="Lai J."/>
        </authorList>
    </citation>
    <scope>NUCLEOTIDE SEQUENCE [LARGE SCALE GENOMIC DNA]</scope>
    <source>
        <tissue evidence="2">Seedling</tissue>
    </source>
</reference>
<name>A0A317Y5P6_MAIZE</name>
<comment type="caution">
    <text evidence="2">The sequence shown here is derived from an EMBL/GenBank/DDBJ whole genome shotgun (WGS) entry which is preliminary data.</text>
</comment>
<dbReference type="AlphaFoldDB" id="A0A317Y5P6"/>
<evidence type="ECO:0000313" key="2">
    <source>
        <dbReference type="EMBL" id="PWZ53556.1"/>
    </source>
</evidence>
<gene>
    <name evidence="2" type="ORF">Zm00014a_030366</name>
</gene>
<keyword evidence="1" id="KW-0472">Membrane</keyword>
<accession>A0A317Y5P6</accession>
<dbReference type="EMBL" id="NCVQ01000001">
    <property type="protein sequence ID" value="PWZ53556.1"/>
    <property type="molecule type" value="Genomic_DNA"/>
</dbReference>
<organism evidence="2">
    <name type="scientific">Zea mays</name>
    <name type="common">Maize</name>
    <dbReference type="NCBI Taxonomy" id="4577"/>
    <lineage>
        <taxon>Eukaryota</taxon>
        <taxon>Viridiplantae</taxon>
        <taxon>Streptophyta</taxon>
        <taxon>Embryophyta</taxon>
        <taxon>Tracheophyta</taxon>
        <taxon>Spermatophyta</taxon>
        <taxon>Magnoliopsida</taxon>
        <taxon>Liliopsida</taxon>
        <taxon>Poales</taxon>
        <taxon>Poaceae</taxon>
        <taxon>PACMAD clade</taxon>
        <taxon>Panicoideae</taxon>
        <taxon>Andropogonodae</taxon>
        <taxon>Andropogoneae</taxon>
        <taxon>Tripsacinae</taxon>
        <taxon>Zea</taxon>
    </lineage>
</organism>
<dbReference type="Proteomes" id="UP000251960">
    <property type="component" value="Chromosome 1"/>
</dbReference>
<keyword evidence="1" id="KW-1133">Transmembrane helix</keyword>
<proteinExistence type="predicted"/>
<sequence>MSRASGRLARHGSFDNLYLRTMIMVLASVDITSFGILLFSLSPHASTFVPPHSRQRP</sequence>